<comment type="caution">
    <text evidence="1">The sequence shown here is derived from an EMBL/GenBank/DDBJ whole genome shotgun (WGS) entry which is preliminary data.</text>
</comment>
<reference evidence="1 2" key="1">
    <citation type="submission" date="2019-07" db="EMBL/GenBank/DDBJ databases">
        <authorList>
            <person name="Yang M."/>
            <person name="Zhao D."/>
            <person name="Xiang H."/>
        </authorList>
    </citation>
    <scope>NUCLEOTIDE SEQUENCE [LARGE SCALE GENOMIC DNA]</scope>
    <source>
        <strain evidence="1 2">IM1326</strain>
    </source>
</reference>
<dbReference type="RefSeq" id="WP_143234827.1">
    <property type="nucleotide sequence ID" value="NZ_VJWL01000001.1"/>
</dbReference>
<name>A0A552X576_9GAMM</name>
<evidence type="ECO:0000313" key="2">
    <source>
        <dbReference type="Proteomes" id="UP000320359"/>
    </source>
</evidence>
<dbReference type="EMBL" id="VJWL01000001">
    <property type="protein sequence ID" value="TRW50148.1"/>
    <property type="molecule type" value="Genomic_DNA"/>
</dbReference>
<evidence type="ECO:0008006" key="3">
    <source>
        <dbReference type="Google" id="ProtNLM"/>
    </source>
</evidence>
<evidence type="ECO:0000313" key="1">
    <source>
        <dbReference type="EMBL" id="TRW50148.1"/>
    </source>
</evidence>
<organism evidence="1 2">
    <name type="scientific">Aliidiomarina halalkaliphila</name>
    <dbReference type="NCBI Taxonomy" id="2593535"/>
    <lineage>
        <taxon>Bacteria</taxon>
        <taxon>Pseudomonadati</taxon>
        <taxon>Pseudomonadota</taxon>
        <taxon>Gammaproteobacteria</taxon>
        <taxon>Alteromonadales</taxon>
        <taxon>Idiomarinaceae</taxon>
        <taxon>Aliidiomarina</taxon>
    </lineage>
</organism>
<dbReference type="AlphaFoldDB" id="A0A552X576"/>
<protein>
    <recommendedName>
        <fullName evidence="3">Fe/B12 periplasmic-binding domain-containing protein</fullName>
    </recommendedName>
</protein>
<accession>A0A552X576</accession>
<keyword evidence="2" id="KW-1185">Reference proteome</keyword>
<dbReference type="Proteomes" id="UP000320359">
    <property type="component" value="Unassembled WGS sequence"/>
</dbReference>
<dbReference type="Gene3D" id="3.40.50.1980">
    <property type="entry name" value="Nitrogenase molybdenum iron protein domain"/>
    <property type="match status" value="1"/>
</dbReference>
<sequence>MATLPVFAAAANTSVTPLRVVSLNYCLDDQLQPYADQGVITLYPSRDHGARFEPILQFAPDLVLATPFTAHYRLRAFEQAHLEVVVLEEPNSVGQAAEVAFALHELVTAHLGADDREGITSGGDDAFSANNHAGFDVELREPSDVGAPLVNDTFMADGALSSEKALSPSGAADLSGPNSKPTALFYLANQWSFGTDTLWHDVTEHLGWTNLAAQQGSGLVSVSLEHLLLWQPDIVVMEVAEQSSPDLAHVNLRHPSFQRYIAHEQVQVVQLPRALSGCMAQQLPDVLNRLREATL</sequence>
<gene>
    <name evidence="1" type="ORF">FM042_04755</name>
</gene>
<dbReference type="SUPFAM" id="SSF53807">
    <property type="entry name" value="Helical backbone' metal receptor"/>
    <property type="match status" value="1"/>
</dbReference>
<proteinExistence type="predicted"/>
<dbReference type="OrthoDB" id="6238610at2"/>